<dbReference type="InterPro" id="IPR004919">
    <property type="entry name" value="GmrSD_N"/>
</dbReference>
<dbReference type="PANTHER" id="PTHR39639">
    <property type="entry name" value="CHROMOSOME 16, WHOLE GENOME SHOTGUN SEQUENCE"/>
    <property type="match status" value="1"/>
</dbReference>
<dbReference type="PATRIC" id="fig|997881.3.peg.608"/>
<dbReference type="PANTHER" id="PTHR39639:SF1">
    <property type="entry name" value="DUF262 DOMAIN-CONTAINING PROTEIN"/>
    <property type="match status" value="1"/>
</dbReference>
<dbReference type="Pfam" id="PF03235">
    <property type="entry name" value="GmrSD_N"/>
    <property type="match status" value="1"/>
</dbReference>
<dbReference type="HOGENOM" id="CLU_038557_0_0_10"/>
<protein>
    <recommendedName>
        <fullName evidence="1">GmrSD restriction endonucleases N-terminal domain-containing protein</fullName>
    </recommendedName>
</protein>
<gene>
    <name evidence="2" type="ORF">HMPREF1080_00584</name>
</gene>
<name>I9KNB0_BACFG</name>
<dbReference type="RefSeq" id="WP_005801511.1">
    <property type="nucleotide sequence ID" value="NZ_JH724193.1"/>
</dbReference>
<proteinExistence type="predicted"/>
<dbReference type="EMBL" id="AGXP01000007">
    <property type="protein sequence ID" value="EIZ01655.1"/>
    <property type="molecule type" value="Genomic_DNA"/>
</dbReference>
<evidence type="ECO:0000313" key="2">
    <source>
        <dbReference type="EMBL" id="EIZ01655.1"/>
    </source>
</evidence>
<comment type="caution">
    <text evidence="2">The sequence shown here is derived from an EMBL/GenBank/DDBJ whole genome shotgun (WGS) entry which is preliminary data.</text>
</comment>
<dbReference type="AlphaFoldDB" id="I9KNB0"/>
<organism evidence="2 3">
    <name type="scientific">Bacteroides fragilis CL05T12C13</name>
    <dbReference type="NCBI Taxonomy" id="997881"/>
    <lineage>
        <taxon>Bacteria</taxon>
        <taxon>Pseudomonadati</taxon>
        <taxon>Bacteroidota</taxon>
        <taxon>Bacteroidia</taxon>
        <taxon>Bacteroidales</taxon>
        <taxon>Bacteroidaceae</taxon>
        <taxon>Bacteroides</taxon>
    </lineage>
</organism>
<evidence type="ECO:0000313" key="3">
    <source>
        <dbReference type="Proteomes" id="UP000003917"/>
    </source>
</evidence>
<sequence>MERLNRSSNNINIASFWENYQLGKYNFDPVYQRRGDVWNDQKKSFLIDTVMKNFPMPPIFLHQHIDSETGKTIYEIIDGKQRLQSIVDFIKGEISLPNNYSEDTFGNESLNGINFKDLDKDHLAEAKKMFWRYCITIEYIDSEDPTIINNIFDRLNRNGEPLNSQELRKAKYHNSPFYMLIEDLNKTPFWQANLQKLGINRYDDIEFISELLLLILKNEVNDASSKDKLDGLYDIFCSENQSLVIKEQYEELKQKFQNITNILLGFNLNLAGYGIDSVSHLYGLWGFAWVLYQNGINTDLSEKLNVFYSDLRNRIFENESIKAYRSSMQANTKSKSYRIRRINSLLSYCGLSDYQI</sequence>
<reference evidence="2 3" key="1">
    <citation type="submission" date="2012-02" db="EMBL/GenBank/DDBJ databases">
        <title>The Genome Sequence of Bacteroides fragilis CL05T12C13.</title>
        <authorList>
            <consortium name="The Broad Institute Genome Sequencing Platform"/>
            <person name="Earl A."/>
            <person name="Ward D."/>
            <person name="Feldgarden M."/>
            <person name="Gevers D."/>
            <person name="Zitomersky N.L."/>
            <person name="Coyne M.J."/>
            <person name="Comstock L.E."/>
            <person name="Young S.K."/>
            <person name="Zeng Q."/>
            <person name="Gargeya S."/>
            <person name="Fitzgerald M."/>
            <person name="Haas B."/>
            <person name="Abouelleil A."/>
            <person name="Alvarado L."/>
            <person name="Arachchi H.M."/>
            <person name="Berlin A."/>
            <person name="Chapman S.B."/>
            <person name="Gearin G."/>
            <person name="Goldberg J."/>
            <person name="Griggs A."/>
            <person name="Gujja S."/>
            <person name="Hansen M."/>
            <person name="Heiman D."/>
            <person name="Howarth C."/>
            <person name="Larimer J."/>
            <person name="Lui A."/>
            <person name="MacDonald P.J.P."/>
            <person name="McCowen C."/>
            <person name="Montmayeur A."/>
            <person name="Murphy C."/>
            <person name="Neiman D."/>
            <person name="Pearson M."/>
            <person name="Priest M."/>
            <person name="Roberts A."/>
            <person name="Saif S."/>
            <person name="Shea T."/>
            <person name="Sisk P."/>
            <person name="Stolte C."/>
            <person name="Sykes S."/>
            <person name="Wortman J."/>
            <person name="Nusbaum C."/>
            <person name="Birren B."/>
        </authorList>
    </citation>
    <scope>NUCLEOTIDE SEQUENCE [LARGE SCALE GENOMIC DNA]</scope>
    <source>
        <strain evidence="2 3">CL05T12C13</strain>
    </source>
</reference>
<dbReference type="Proteomes" id="UP000003917">
    <property type="component" value="Unassembled WGS sequence"/>
</dbReference>
<feature type="domain" description="GmrSD restriction endonucleases N-terminal" evidence="1">
    <location>
        <begin position="22"/>
        <end position="172"/>
    </location>
</feature>
<evidence type="ECO:0000259" key="1">
    <source>
        <dbReference type="Pfam" id="PF03235"/>
    </source>
</evidence>
<accession>I9KNB0</accession>